<evidence type="ECO:0000313" key="7">
    <source>
        <dbReference type="Proteomes" id="UP000503178"/>
    </source>
</evidence>
<dbReference type="PROSITE" id="PS51608">
    <property type="entry name" value="SAM_MT_UBIE"/>
    <property type="match status" value="1"/>
</dbReference>
<keyword evidence="4" id="KW-0934">Plastid</keyword>
<dbReference type="SUPFAM" id="SSF53335">
    <property type="entry name" value="S-adenosyl-L-methionine-dependent methyltransferases"/>
    <property type="match status" value="1"/>
</dbReference>
<keyword evidence="3" id="KW-0949">S-adenosyl-L-methionine</keyword>
<sequence>MKPGDPQAVRVMFEEIASSYDTLNDLLSLRLHRVWKRQALSWIKPQPGQCLLDLCCGTGDVSFLLAEQVRPNGTVLGVDTAILPLQTAELRAATQPWLCVRWRQADAIMTGLTKSSIDGAIMAYGLRNILDPMGGLWEIHRVLKPNGRATILDFNPQPTGLRAYFQQFYLRQLVVPIADYFGLKQHYNYVEGSLDRFPTGQEQEELAYKVGFRIARYIPLAGGQMGLLRLEA</sequence>
<dbReference type="PANTHER" id="PTHR43591">
    <property type="entry name" value="METHYLTRANSFERASE"/>
    <property type="match status" value="1"/>
</dbReference>
<dbReference type="EMBL" id="KY124271">
    <property type="protein sequence ID" value="AQX44674.1"/>
    <property type="molecule type" value="Genomic_DNA"/>
</dbReference>
<dbReference type="InterPro" id="IPR029063">
    <property type="entry name" value="SAM-dependent_MTases_sf"/>
</dbReference>
<name>A0A1L5YB42_9EUKA</name>
<dbReference type="GO" id="GO:0032259">
    <property type="term" value="P:methylation"/>
    <property type="evidence" value="ECO:0007669"/>
    <property type="project" value="UniProtKB-KW"/>
</dbReference>
<dbReference type="CDD" id="cd02440">
    <property type="entry name" value="AdoMet_MTases"/>
    <property type="match status" value="1"/>
</dbReference>
<dbReference type="NCBIfam" id="TIGR01934">
    <property type="entry name" value="MenG_MenH_UbiE"/>
    <property type="match status" value="1"/>
</dbReference>
<geneLocation type="plastid" evidence="4"/>
<dbReference type="HAMAP" id="MF_01982">
    <property type="entry name" value="MenG_phylloquinone_subfam"/>
    <property type="match status" value="1"/>
</dbReference>
<dbReference type="PROSITE" id="PS01183">
    <property type="entry name" value="UBIE_1"/>
    <property type="match status" value="1"/>
</dbReference>
<keyword evidence="1 4" id="KW-0489">Methyltransferase</keyword>
<evidence type="ECO:0000256" key="1">
    <source>
        <dbReference type="ARBA" id="ARBA00022603"/>
    </source>
</evidence>
<dbReference type="Gene3D" id="3.40.50.150">
    <property type="entry name" value="Vaccinia Virus protein VP39"/>
    <property type="match status" value="1"/>
</dbReference>
<organism evidence="4">
    <name type="scientific">Paulinella micropora</name>
    <dbReference type="NCBI Taxonomy" id="1928728"/>
    <lineage>
        <taxon>Eukaryota</taxon>
        <taxon>Sar</taxon>
        <taxon>Rhizaria</taxon>
        <taxon>Cercozoa</taxon>
        <taxon>Imbricatea</taxon>
        <taxon>Silicofilosea</taxon>
        <taxon>Euglyphida</taxon>
        <taxon>Paulinellidae</taxon>
        <taxon>Paulinella</taxon>
    </lineage>
</organism>
<evidence type="ECO:0000313" key="5">
    <source>
        <dbReference type="EMBL" id="AQX44674.1"/>
    </source>
</evidence>
<dbReference type="GO" id="GO:0052624">
    <property type="term" value="F:2-phytyl-1,4-naphthoquinone methyltransferase activity"/>
    <property type="evidence" value="ECO:0007669"/>
    <property type="project" value="InterPro"/>
</dbReference>
<keyword evidence="7" id="KW-1185">Reference proteome</keyword>
<dbReference type="NCBIfam" id="NF001244">
    <property type="entry name" value="PRK00216.1-5"/>
    <property type="match status" value="1"/>
</dbReference>
<reference evidence="4" key="1">
    <citation type="journal article" date="2017" name="Protist">
        <title>Diversity of the Photosynthetic Paulinella Species, with the Description of Paulinella micropora sp. nov. and the Chromatophore Genome Sequence for strain KR01.</title>
        <authorList>
            <person name="Lhee D."/>
            <person name="Yang E.C."/>
            <person name="Kim J.I."/>
            <person name="Nakayama T."/>
            <person name="Zuccarello G."/>
            <person name="Andersen R.A."/>
            <person name="Yoon H.S."/>
        </authorList>
    </citation>
    <scope>NUCLEOTIDE SEQUENCE</scope>
    <source>
        <strain evidence="5">FK01</strain>
        <strain evidence="4">KR01</strain>
    </source>
</reference>
<protein>
    <submittedName>
        <fullName evidence="4">Ubiquinone/menaquinone biosynthesis methyltransferase</fullName>
    </submittedName>
</protein>
<evidence type="ECO:0000256" key="3">
    <source>
        <dbReference type="ARBA" id="ARBA00022691"/>
    </source>
</evidence>
<dbReference type="InterPro" id="IPR004033">
    <property type="entry name" value="UbiE/COQ5_MeTrFase"/>
</dbReference>
<accession>A0A1L5YB42</accession>
<evidence type="ECO:0000313" key="4">
    <source>
        <dbReference type="EMBL" id="APP87907.1"/>
    </source>
</evidence>
<reference evidence="6 7" key="2">
    <citation type="submission" date="2019-06" db="EMBL/GenBank/DDBJ databases">
        <title>A hidden player of endosymbiotic evolution: DNA virus triggered massive gene transfer.</title>
        <authorList>
            <person name="Matsuo M."/>
            <person name="Katahata A."/>
            <person name="Tachikawa M."/>
            <person name="Minakuchi Y."/>
            <person name="Noguchi H."/>
            <person name="Toyoda A."/>
            <person name="Fujiyama A."/>
            <person name="Suzuki Y."/>
            <person name="Satoh S."/>
            <person name="Nakayama T."/>
            <person name="Kamikawa R."/>
            <person name="Nomura M."/>
            <person name="Inagaki Y."/>
            <person name="Ishida K."/>
            <person name="Obokata J."/>
        </authorList>
    </citation>
    <scope>NUCLEOTIDE SEQUENCE [LARGE SCALE GENOMIC DNA]</scope>
    <source>
        <strain evidence="6 7">MYN1</strain>
    </source>
</reference>
<dbReference type="InterPro" id="IPR032904">
    <property type="entry name" value="MenG"/>
</dbReference>
<dbReference type="Proteomes" id="UP000503178">
    <property type="component" value="Chromatophore Pltd"/>
</dbReference>
<dbReference type="AlphaFoldDB" id="A0A1L5YB42"/>
<dbReference type="Pfam" id="PF01209">
    <property type="entry name" value="Ubie_methyltran"/>
    <property type="match status" value="1"/>
</dbReference>
<dbReference type="InterPro" id="IPR023576">
    <property type="entry name" value="UbiE/COQ5_MeTrFase_CS"/>
</dbReference>
<dbReference type="EMBL" id="KX897545">
    <property type="protein sequence ID" value="APP87907.1"/>
    <property type="molecule type" value="Genomic_DNA"/>
</dbReference>
<evidence type="ECO:0000313" key="6">
    <source>
        <dbReference type="EMBL" id="BBL85881.1"/>
    </source>
</evidence>
<gene>
    <name evidence="4" type="primary">gerCb</name>
    <name evidence="6" type="synonym">MYN1_Chr_68</name>
    <name evidence="4" type="ORF">PCKR_106</name>
    <name evidence="5" type="ORF">PFK_106</name>
    <name evidence="6" type="ORF">PMYN1_Chma69</name>
</gene>
<keyword evidence="4" id="KW-0830">Ubiquinone</keyword>
<dbReference type="EMBL" id="LC490351">
    <property type="protein sequence ID" value="BBL85881.1"/>
    <property type="molecule type" value="Genomic_DNA"/>
</dbReference>
<dbReference type="PANTHER" id="PTHR43591:SF24">
    <property type="entry name" value="2-METHOXY-6-POLYPRENYL-1,4-BENZOQUINOL METHYLASE, MITOCHONDRIAL"/>
    <property type="match status" value="1"/>
</dbReference>
<keyword evidence="2 4" id="KW-0808">Transferase</keyword>
<dbReference type="GO" id="GO:0042372">
    <property type="term" value="P:phylloquinone biosynthetic process"/>
    <property type="evidence" value="ECO:0007669"/>
    <property type="project" value="InterPro"/>
</dbReference>
<evidence type="ECO:0000256" key="2">
    <source>
        <dbReference type="ARBA" id="ARBA00022679"/>
    </source>
</evidence>
<proteinExistence type="inferred from homology"/>